<dbReference type="OMA" id="RWEPVFH"/>
<dbReference type="PANTHER" id="PTHR43272:SF22">
    <property type="entry name" value="LONG-CHAIN-FATTY-ACID--COA LIGASE 4"/>
    <property type="match status" value="1"/>
</dbReference>
<keyword evidence="2" id="KW-0276">Fatty acid metabolism</keyword>
<dbReference type="GO" id="GO:0005783">
    <property type="term" value="C:endoplasmic reticulum"/>
    <property type="evidence" value="ECO:0007669"/>
    <property type="project" value="TreeGrafter"/>
</dbReference>
<dbReference type="GeneTree" id="ENSGT00940000157427"/>
<feature type="transmembrane region" description="Helical" evidence="5">
    <location>
        <begin position="12"/>
        <end position="34"/>
    </location>
</feature>
<keyword evidence="5" id="KW-0812">Transmembrane</keyword>
<dbReference type="GO" id="GO:0005811">
    <property type="term" value="C:lipid droplet"/>
    <property type="evidence" value="ECO:0007669"/>
    <property type="project" value="TreeGrafter"/>
</dbReference>
<sequence>MHLQVDSVLQSILLFPVHLLVWLYSVLSFLPWYYMTGAGQKKVMSKRVKARSTSGCTDGPYRSIDHFDRLAKEDFPGKDTLDKLFDHAVERFGDAHCLGTRDVLSEENEMQPTGKVFKKLILGEYRWLSYNDVDSVVSQFGSGLAALGLQPKSTIAIFCETRAEWMITAQTCFRHNFPLVTFYATLGEEAIVFGLNETGVSHLVTSAELLETKLKDILHQCPKLKHVVYVDQKKVSTEGYPAGTSIHSMQSVLELGVRPEHVGREIVRPEPSDLAVIMYTSGSTGRPKGVMIIHSNLIAGMTGQCERIPGLGPKDTYIAYLPLAHVLEMTAEISCVTYGCRIGYSSPQTLSDQSTKIKKGSKGDCSVLRPSLMAAVPEIMDRINKNVMSKVQEMNIIQKTLFTLGYKYKLEQIKRGYDAPLCNALLFKKVKKLLGGRVRIMLSGGAPLSPATQRFMNVCFCCPVGQGYGLTETCGAGTITEVADISTGRVGAPLICCEIRLRDWVEGGYTSKDQPNPRGEILIGGPNVTMGYYRKENSNQDFFVDETGQRWFCTGDVGEIFPDGCLQIVDRKKDLVKLQAGEYVSLGKVESALKNCPLIDNICAYANSDQNYVISFVVPNQKQLTALAKQRGIMGTWEELCTHPEMESVVLKEIKLVATNIKLQRFEIPLKVHLSPEPWTPETGLVTDAFKLKRKELKNHYLHDIERMYGGK</sequence>
<evidence type="ECO:0000259" key="6">
    <source>
        <dbReference type="Pfam" id="PF00501"/>
    </source>
</evidence>
<dbReference type="InterPro" id="IPR020845">
    <property type="entry name" value="AMP-binding_CS"/>
</dbReference>
<keyword evidence="3" id="KW-0443">Lipid metabolism</keyword>
<accession>A0A3P8WRR5</accession>
<dbReference type="CDD" id="cd17639">
    <property type="entry name" value="LC_FACS_euk1"/>
    <property type="match status" value="1"/>
</dbReference>
<dbReference type="OrthoDB" id="1700726at2759"/>
<organism evidence="7 8">
    <name type="scientific">Cynoglossus semilaevis</name>
    <name type="common">Tongue sole</name>
    <dbReference type="NCBI Taxonomy" id="244447"/>
    <lineage>
        <taxon>Eukaryota</taxon>
        <taxon>Metazoa</taxon>
        <taxon>Chordata</taxon>
        <taxon>Craniata</taxon>
        <taxon>Vertebrata</taxon>
        <taxon>Euteleostomi</taxon>
        <taxon>Actinopterygii</taxon>
        <taxon>Neopterygii</taxon>
        <taxon>Teleostei</taxon>
        <taxon>Neoteleostei</taxon>
        <taxon>Acanthomorphata</taxon>
        <taxon>Carangaria</taxon>
        <taxon>Pleuronectiformes</taxon>
        <taxon>Pleuronectoidei</taxon>
        <taxon>Cynoglossidae</taxon>
        <taxon>Cynoglossinae</taxon>
        <taxon>Cynoglossus</taxon>
    </lineage>
</organism>
<dbReference type="InParanoid" id="A0A3P8WRR5"/>
<dbReference type="Ensembl" id="ENSCSET00000029588.1">
    <property type="protein sequence ID" value="ENSCSEP00000029187.1"/>
    <property type="gene ID" value="ENSCSEG00000018686.1"/>
</dbReference>
<dbReference type="GO" id="GO:0047676">
    <property type="term" value="F:arachidonate-CoA ligase activity"/>
    <property type="evidence" value="ECO:0007669"/>
    <property type="project" value="TreeGrafter"/>
</dbReference>
<dbReference type="InterPro" id="IPR020459">
    <property type="entry name" value="AMP-binding"/>
</dbReference>
<evidence type="ECO:0000256" key="5">
    <source>
        <dbReference type="SAM" id="Phobius"/>
    </source>
</evidence>
<keyword evidence="5" id="KW-0472">Membrane</keyword>
<evidence type="ECO:0000313" key="8">
    <source>
        <dbReference type="Proteomes" id="UP000265120"/>
    </source>
</evidence>
<evidence type="ECO:0000256" key="3">
    <source>
        <dbReference type="ARBA" id="ARBA00023098"/>
    </source>
</evidence>
<dbReference type="AlphaFoldDB" id="A0A3P8WRR5"/>
<dbReference type="STRING" id="244447.ENSCSEP00000029187"/>
<dbReference type="InterPro" id="IPR042099">
    <property type="entry name" value="ANL_N_sf"/>
</dbReference>
<evidence type="ECO:0000256" key="1">
    <source>
        <dbReference type="ARBA" id="ARBA00022598"/>
    </source>
</evidence>
<dbReference type="Gene3D" id="3.40.50.12780">
    <property type="entry name" value="N-terminal domain of ligase-like"/>
    <property type="match status" value="1"/>
</dbReference>
<dbReference type="InterPro" id="IPR000873">
    <property type="entry name" value="AMP-dep_synth/lig_dom"/>
</dbReference>
<dbReference type="CTD" id="393622"/>
<name>A0A3P8WRR5_CYNSE</name>
<reference evidence="7" key="3">
    <citation type="submission" date="2025-09" db="UniProtKB">
        <authorList>
            <consortium name="Ensembl"/>
        </authorList>
    </citation>
    <scope>IDENTIFICATION</scope>
</reference>
<dbReference type="GO" id="GO:0005886">
    <property type="term" value="C:plasma membrane"/>
    <property type="evidence" value="ECO:0007669"/>
    <property type="project" value="TreeGrafter"/>
</dbReference>
<dbReference type="RefSeq" id="XP_024919095.1">
    <property type="nucleotide sequence ID" value="XM_025063327.1"/>
</dbReference>
<dbReference type="PROSITE" id="PS00455">
    <property type="entry name" value="AMP_BINDING"/>
    <property type="match status" value="1"/>
</dbReference>
<keyword evidence="8" id="KW-1185">Reference proteome</keyword>
<dbReference type="RefSeq" id="XP_008325839.1">
    <property type="nucleotide sequence ID" value="XM_008327617.3"/>
</dbReference>
<dbReference type="PRINTS" id="PR00154">
    <property type="entry name" value="AMPBINDING"/>
</dbReference>
<reference evidence="7" key="2">
    <citation type="submission" date="2025-08" db="UniProtKB">
        <authorList>
            <consortium name="Ensembl"/>
        </authorList>
    </citation>
    <scope>IDENTIFICATION</scope>
</reference>
<evidence type="ECO:0000313" key="7">
    <source>
        <dbReference type="Ensembl" id="ENSCSEP00000029187.1"/>
    </source>
</evidence>
<dbReference type="GO" id="GO:0035336">
    <property type="term" value="P:long-chain fatty-acyl-CoA metabolic process"/>
    <property type="evidence" value="ECO:0007669"/>
    <property type="project" value="TreeGrafter"/>
</dbReference>
<keyword evidence="5" id="KW-1133">Transmembrane helix</keyword>
<dbReference type="KEGG" id="csem:103391377"/>
<dbReference type="SUPFAM" id="SSF56801">
    <property type="entry name" value="Acetyl-CoA synthetase-like"/>
    <property type="match status" value="1"/>
</dbReference>
<dbReference type="PANTHER" id="PTHR43272">
    <property type="entry name" value="LONG-CHAIN-FATTY-ACID--COA LIGASE"/>
    <property type="match status" value="1"/>
</dbReference>
<evidence type="ECO:0000256" key="2">
    <source>
        <dbReference type="ARBA" id="ARBA00022832"/>
    </source>
</evidence>
<dbReference type="RefSeq" id="XP_008325840.1">
    <property type="nucleotide sequence ID" value="XM_008327618.3"/>
</dbReference>
<evidence type="ECO:0000256" key="4">
    <source>
        <dbReference type="ARBA" id="ARBA00026121"/>
    </source>
</evidence>
<dbReference type="Pfam" id="PF00501">
    <property type="entry name" value="AMP-binding"/>
    <property type="match status" value="1"/>
</dbReference>
<proteinExistence type="predicted"/>
<keyword evidence="1" id="KW-0436">Ligase</keyword>
<reference evidence="7 8" key="1">
    <citation type="journal article" date="2014" name="Nat. Genet.">
        <title>Whole-genome sequence of a flatfish provides insights into ZW sex chromosome evolution and adaptation to a benthic lifestyle.</title>
        <authorList>
            <person name="Chen S."/>
            <person name="Zhang G."/>
            <person name="Shao C."/>
            <person name="Huang Q."/>
            <person name="Liu G."/>
            <person name="Zhang P."/>
            <person name="Song W."/>
            <person name="An N."/>
            <person name="Chalopin D."/>
            <person name="Volff J.N."/>
            <person name="Hong Y."/>
            <person name="Li Q."/>
            <person name="Sha Z."/>
            <person name="Zhou H."/>
            <person name="Xie M."/>
            <person name="Yu Q."/>
            <person name="Liu Y."/>
            <person name="Xiang H."/>
            <person name="Wang N."/>
            <person name="Wu K."/>
            <person name="Yang C."/>
            <person name="Zhou Q."/>
            <person name="Liao X."/>
            <person name="Yang L."/>
            <person name="Hu Q."/>
            <person name="Zhang J."/>
            <person name="Meng L."/>
            <person name="Jin L."/>
            <person name="Tian Y."/>
            <person name="Lian J."/>
            <person name="Yang J."/>
            <person name="Miao G."/>
            <person name="Liu S."/>
            <person name="Liang Z."/>
            <person name="Yan F."/>
            <person name="Li Y."/>
            <person name="Sun B."/>
            <person name="Zhang H."/>
            <person name="Zhang J."/>
            <person name="Zhu Y."/>
            <person name="Du M."/>
            <person name="Zhao Y."/>
            <person name="Schartl M."/>
            <person name="Tang Q."/>
            <person name="Wang J."/>
        </authorList>
    </citation>
    <scope>NUCLEOTIDE SEQUENCE</scope>
</reference>
<protein>
    <recommendedName>
        <fullName evidence="4">long-chain-fatty-acid--CoA ligase</fullName>
        <ecNumber evidence="4">6.2.1.3</ecNumber>
    </recommendedName>
</protein>
<feature type="domain" description="AMP-dependent synthetase/ligase" evidence="6">
    <location>
        <begin position="119"/>
        <end position="533"/>
    </location>
</feature>
<dbReference type="Proteomes" id="UP000265120">
    <property type="component" value="Chromosome 15"/>
</dbReference>
<dbReference type="EC" id="6.2.1.3" evidence="4"/>
<dbReference type="GeneID" id="103391377"/>
<dbReference type="GO" id="GO:0030182">
    <property type="term" value="P:neuron differentiation"/>
    <property type="evidence" value="ECO:0007669"/>
    <property type="project" value="TreeGrafter"/>
</dbReference>